<sequence>MYPMAIGNKQKKGNAEWKASDKLFRSLKLENETWLDWKNVEKALNFDVLLKEIESSINSVFETFDNNTEINLNDPIDKHKVLSKICKEFNIVIPSKDLSGIQTKTDIVGWIFKKEKENMIKKWRRERYMPYNLPENLIVELPWYYCLGKERSPWTRPMGTKA</sequence>
<dbReference type="AlphaFoldDB" id="X6P4N1"/>
<accession>X6P4N1</accession>
<proteinExistence type="predicted"/>
<comment type="caution">
    <text evidence="1">The sequence shown here is derived from an EMBL/GenBank/DDBJ whole genome shotgun (WGS) entry which is preliminary data.</text>
</comment>
<protein>
    <submittedName>
        <fullName evidence="1">Uncharacterized protein</fullName>
    </submittedName>
</protein>
<reference evidence="1 2" key="1">
    <citation type="journal article" date="2013" name="Curr. Biol.">
        <title>The Genome of the Foraminiferan Reticulomyxa filosa.</title>
        <authorList>
            <person name="Glockner G."/>
            <person name="Hulsmann N."/>
            <person name="Schleicher M."/>
            <person name="Noegel A.A."/>
            <person name="Eichinger L."/>
            <person name="Gallinger C."/>
            <person name="Pawlowski J."/>
            <person name="Sierra R."/>
            <person name="Euteneuer U."/>
            <person name="Pillet L."/>
            <person name="Moustafa A."/>
            <person name="Platzer M."/>
            <person name="Groth M."/>
            <person name="Szafranski K."/>
            <person name="Schliwa M."/>
        </authorList>
    </citation>
    <scope>NUCLEOTIDE SEQUENCE [LARGE SCALE GENOMIC DNA]</scope>
</reference>
<dbReference type="EMBL" id="ASPP01003698">
    <property type="protein sequence ID" value="ETO33078.1"/>
    <property type="molecule type" value="Genomic_DNA"/>
</dbReference>
<name>X6P4N1_RETFI</name>
<evidence type="ECO:0000313" key="2">
    <source>
        <dbReference type="Proteomes" id="UP000023152"/>
    </source>
</evidence>
<gene>
    <name evidence="1" type="ORF">RFI_04029</name>
</gene>
<evidence type="ECO:0000313" key="1">
    <source>
        <dbReference type="EMBL" id="ETO33078.1"/>
    </source>
</evidence>
<organism evidence="1 2">
    <name type="scientific">Reticulomyxa filosa</name>
    <dbReference type="NCBI Taxonomy" id="46433"/>
    <lineage>
        <taxon>Eukaryota</taxon>
        <taxon>Sar</taxon>
        <taxon>Rhizaria</taxon>
        <taxon>Retaria</taxon>
        <taxon>Foraminifera</taxon>
        <taxon>Monothalamids</taxon>
        <taxon>Reticulomyxidae</taxon>
        <taxon>Reticulomyxa</taxon>
    </lineage>
</organism>
<dbReference type="Proteomes" id="UP000023152">
    <property type="component" value="Unassembled WGS sequence"/>
</dbReference>
<keyword evidence="2" id="KW-1185">Reference proteome</keyword>